<feature type="compositionally biased region" description="Polar residues" evidence="1">
    <location>
        <begin position="211"/>
        <end position="221"/>
    </location>
</feature>
<dbReference type="EMBL" id="CP113797">
    <property type="protein sequence ID" value="WAL58237.1"/>
    <property type="molecule type" value="Genomic_DNA"/>
</dbReference>
<dbReference type="GO" id="GO:0008233">
    <property type="term" value="F:peptidase activity"/>
    <property type="evidence" value="ECO:0007669"/>
    <property type="project" value="UniProtKB-KW"/>
</dbReference>
<keyword evidence="4" id="KW-1185">Reference proteome</keyword>
<dbReference type="KEGG" id="tsin:OXH18_13675"/>
<sequence length="221" mass="24666">MFNFQLVVPWLLTSTLASASVPSPAPTIPDITLEKTPTPIVRVHYNYYPISGTTAMDLRAEMLRYGPHGELAERPYDGYTHWHVRWSYNYATTNEGCTVTGVESSVDVTFTLPWWNVPAEASGSVVAAWNQYVGALQLHENGHMAHGVAAATEITRTLNQFPAYPSCTALREAISRTTRQIVQHYNQRDIDYDLSTQHGLTQGAMFPPHQHSASQETLPSY</sequence>
<dbReference type="AlphaFoldDB" id="A0A9E8Z8G5"/>
<dbReference type="GO" id="GO:0006508">
    <property type="term" value="P:proteolysis"/>
    <property type="evidence" value="ECO:0007669"/>
    <property type="project" value="UniProtKB-KW"/>
</dbReference>
<name>A0A9E8Z8G5_9CYAN</name>
<feature type="signal peptide" evidence="2">
    <location>
        <begin position="1"/>
        <end position="19"/>
    </location>
</feature>
<dbReference type="Proteomes" id="UP001163152">
    <property type="component" value="Chromosome"/>
</dbReference>
<evidence type="ECO:0000313" key="4">
    <source>
        <dbReference type="Proteomes" id="UP001163152"/>
    </source>
</evidence>
<evidence type="ECO:0000256" key="1">
    <source>
        <dbReference type="SAM" id="MobiDB-lite"/>
    </source>
</evidence>
<organism evidence="3 4">
    <name type="scientific">Thermocoleostomius sinensis A174</name>
    <dbReference type="NCBI Taxonomy" id="2016057"/>
    <lineage>
        <taxon>Bacteria</taxon>
        <taxon>Bacillati</taxon>
        <taxon>Cyanobacteriota</taxon>
        <taxon>Cyanophyceae</taxon>
        <taxon>Oculatellales</taxon>
        <taxon>Oculatellaceae</taxon>
        <taxon>Thermocoleostomius</taxon>
    </lineage>
</organism>
<dbReference type="RefSeq" id="WP_268607641.1">
    <property type="nucleotide sequence ID" value="NZ_CP113797.1"/>
</dbReference>
<keyword evidence="3" id="KW-0645">Protease</keyword>
<keyword evidence="3" id="KW-0378">Hydrolase</keyword>
<evidence type="ECO:0000256" key="2">
    <source>
        <dbReference type="SAM" id="SignalP"/>
    </source>
</evidence>
<gene>
    <name evidence="3" type="ORF">OXH18_13675</name>
</gene>
<reference evidence="3" key="1">
    <citation type="submission" date="2022-12" db="EMBL/GenBank/DDBJ databases">
        <title>Polyphasic identification of a Novel Hot-Spring Cyanobacterium Ocullathermofonsia sinensis gen nov. sp. nov. and Genomic Insights on its Adaptations to the Thermal Habitat.</title>
        <authorList>
            <person name="Daroch M."/>
            <person name="Tang J."/>
            <person name="Jiang Y."/>
        </authorList>
    </citation>
    <scope>NUCLEOTIDE SEQUENCE</scope>
    <source>
        <strain evidence="3">PKUAC-SCTA174</strain>
    </source>
</reference>
<accession>A0A9E8Z8G5</accession>
<protein>
    <submittedName>
        <fullName evidence="3">DUF922 domain-containing Zn-dependent protease</fullName>
    </submittedName>
</protein>
<evidence type="ECO:0000313" key="3">
    <source>
        <dbReference type="EMBL" id="WAL58237.1"/>
    </source>
</evidence>
<feature type="chain" id="PRO_5038418177" evidence="2">
    <location>
        <begin position="20"/>
        <end position="221"/>
    </location>
</feature>
<keyword evidence="2" id="KW-0732">Signal</keyword>
<feature type="region of interest" description="Disordered" evidence="1">
    <location>
        <begin position="201"/>
        <end position="221"/>
    </location>
</feature>
<dbReference type="InterPro" id="IPR010321">
    <property type="entry name" value="DUF922"/>
</dbReference>
<proteinExistence type="predicted"/>
<dbReference type="Pfam" id="PF06037">
    <property type="entry name" value="DUF922"/>
    <property type="match status" value="1"/>
</dbReference>